<keyword evidence="2" id="KW-0040">ANK repeat</keyword>
<dbReference type="PROSITE" id="PS50020">
    <property type="entry name" value="WW_DOMAIN_2"/>
    <property type="match status" value="1"/>
</dbReference>
<dbReference type="Gene3D" id="1.25.40.20">
    <property type="entry name" value="Ankyrin repeat-containing domain"/>
    <property type="match status" value="2"/>
</dbReference>
<name>A0A0D2ES36_9EURO</name>
<evidence type="ECO:0000259" key="5">
    <source>
        <dbReference type="PROSITE" id="PS50020"/>
    </source>
</evidence>
<dbReference type="SMART" id="SM00456">
    <property type="entry name" value="WW"/>
    <property type="match status" value="1"/>
</dbReference>
<keyword evidence="3" id="KW-0175">Coiled coil</keyword>
<feature type="repeat" description="ANK" evidence="2">
    <location>
        <begin position="1187"/>
        <end position="1213"/>
    </location>
</feature>
<evidence type="ECO:0000256" key="1">
    <source>
        <dbReference type="ARBA" id="ARBA00022737"/>
    </source>
</evidence>
<reference evidence="6 7" key="1">
    <citation type="submission" date="2015-01" db="EMBL/GenBank/DDBJ databases">
        <title>The Genome Sequence of Exophiala xenobiotica CBS118157.</title>
        <authorList>
            <consortium name="The Broad Institute Genomics Platform"/>
            <person name="Cuomo C."/>
            <person name="de Hoog S."/>
            <person name="Gorbushina A."/>
            <person name="Stielow B."/>
            <person name="Teixiera M."/>
            <person name="Abouelleil A."/>
            <person name="Chapman S.B."/>
            <person name="Priest M."/>
            <person name="Young S.K."/>
            <person name="Wortman J."/>
            <person name="Nusbaum C."/>
            <person name="Birren B."/>
        </authorList>
    </citation>
    <scope>NUCLEOTIDE SEQUENCE [LARGE SCALE GENOMIC DNA]</scope>
    <source>
        <strain evidence="6 7">CBS 118157</strain>
    </source>
</reference>
<dbReference type="CDD" id="cd00201">
    <property type="entry name" value="WW"/>
    <property type="match status" value="1"/>
</dbReference>
<evidence type="ECO:0000313" key="6">
    <source>
        <dbReference type="EMBL" id="KIW57540.1"/>
    </source>
</evidence>
<feature type="coiled-coil region" evidence="3">
    <location>
        <begin position="347"/>
        <end position="374"/>
    </location>
</feature>
<dbReference type="PROSITE" id="PS50297">
    <property type="entry name" value="ANK_REP_REGION"/>
    <property type="match status" value="3"/>
</dbReference>
<dbReference type="InterPro" id="IPR002110">
    <property type="entry name" value="Ankyrin_rpt"/>
</dbReference>
<dbReference type="SUPFAM" id="SSF48403">
    <property type="entry name" value="Ankyrin repeat"/>
    <property type="match status" value="2"/>
</dbReference>
<gene>
    <name evidence="6" type="ORF">PV05_06081</name>
</gene>
<dbReference type="STRING" id="348802.A0A0D2ES36"/>
<dbReference type="InterPro" id="IPR056884">
    <property type="entry name" value="NPHP3-like_N"/>
</dbReference>
<dbReference type="RefSeq" id="XP_013318124.1">
    <property type="nucleotide sequence ID" value="XM_013462670.1"/>
</dbReference>
<dbReference type="Pfam" id="PF24883">
    <property type="entry name" value="NPHP3_N"/>
    <property type="match status" value="1"/>
</dbReference>
<dbReference type="OrthoDB" id="1577640at2759"/>
<protein>
    <recommendedName>
        <fullName evidence="5">WW domain-containing protein</fullName>
    </recommendedName>
</protein>
<feature type="domain" description="WW" evidence="5">
    <location>
        <begin position="1306"/>
        <end position="1342"/>
    </location>
</feature>
<organism evidence="6 7">
    <name type="scientific">Exophiala xenobiotica</name>
    <dbReference type="NCBI Taxonomy" id="348802"/>
    <lineage>
        <taxon>Eukaryota</taxon>
        <taxon>Fungi</taxon>
        <taxon>Dikarya</taxon>
        <taxon>Ascomycota</taxon>
        <taxon>Pezizomycotina</taxon>
        <taxon>Eurotiomycetes</taxon>
        <taxon>Chaetothyriomycetidae</taxon>
        <taxon>Chaetothyriales</taxon>
        <taxon>Herpotrichiellaceae</taxon>
        <taxon>Exophiala</taxon>
    </lineage>
</organism>
<feature type="compositionally biased region" description="Polar residues" evidence="4">
    <location>
        <begin position="43"/>
        <end position="64"/>
    </location>
</feature>
<proteinExistence type="predicted"/>
<feature type="repeat" description="ANK" evidence="2">
    <location>
        <begin position="1154"/>
        <end position="1186"/>
    </location>
</feature>
<dbReference type="SUPFAM" id="SSF52540">
    <property type="entry name" value="P-loop containing nucleoside triphosphate hydrolases"/>
    <property type="match status" value="1"/>
</dbReference>
<dbReference type="InterPro" id="IPR036020">
    <property type="entry name" value="WW_dom_sf"/>
</dbReference>
<dbReference type="GeneID" id="25327989"/>
<feature type="repeat" description="ANK" evidence="2">
    <location>
        <begin position="948"/>
        <end position="980"/>
    </location>
</feature>
<sequence length="1365" mass="154553">MLERIRRLRNAQRKVSEPKVKSKGPDSHEAVVLSNPQPCIYSLTKSNSLDSSEKLQNGTASTEGHGQHRKTAATDALSIEDRPATVRFGTVHPDDAQSDDKPLLEHSPGAGPICRPKSYWGAALHRLESKSPDVYGAFERLQRDLPDGDLPEALLAVIQKHRQVMEQREWSLPFKVRGRSVKLRRQLDTVARALLGFKGLGAAVSRVDLMQIAPAAWGCFTFILQVALNDSEQHAAAIEGVSEIAPIISRYTILEYLYLQDKNYSLKTIFEESIIDLYTIILQYQTNLAIYFQRHAFTRLLRSVPSLDDFPLLLKKIRGQDEVCKGFTSIFDEENALNRHQEVHAFFRQIDQRLERTQEELDAFSRTAKMQRNADVLRWLCNGSVLAYHQTILEDFKMGTAYVHAGQWLRQHPDFVRWRNCSVSNPAIFWLHGSIGTGKTSITSRVIEWYLEDSLGRDGHRTAFFYCSKTQGNQQGTATKVLFCALLQQLAWSRDGTSITPVLEAEFERHRCIPAASDTLSRDKCIELLKDAVSSLERAFVVVDGLDECCDSIEVATMLEELVDAVGPKLRIFLTSRDEGPLRDVILDCYKVPMRSQSTREDLQYFVQHEVFDRRPRLFRGSRQDLEEEIVEILSRKAEGMFRWAELQLAIIFDKRTPYRIPEDVQAKLAALGRETAVPSLRDAYDEVYNMNTKADRTDRQHAIKAYKLLLCCRRPLRTEELTEAVATNRDGTVHPLVDNVYVLEITRNLVFEDERSQTVRFSHQSVVEYLKGRKCKKTREFDKVQNNSQMAEACLLATPRERNETPGFYEYAREWWLMHTDMAESGLSDIGKLIFSREDSDIDQLNRLSIFNQACPPRPMPKSQLQSGRHSQTLSHGQSTLLAVMFEAAFAAQQRIMHWESLGHGVVYRPDPGDTVLHCAVAMPDTQLLLALLTHGSQVFLNTRNVKGETPLHRAITKGTVQAIGVLLDAGASPFCRNNTGETLIHAATRARKIPLVDSLIDDTELPCLHLTIPRQLMQGQAACQPSSLTRQVPEIGHQDGIDRSLSHIPHKEVISPEVCKIQMFISRGVDLHSEDIFGNTALHIAAGTSRWLEMHSILERHNLSYLLMINANVNAQNKHGWTPLHIACTRGFVYDAILMLNRHPNLELATRTGWTALHLAAFCGRAQITRMLLEKGSSVDARTNAGWNALHLAAVNGHYQVVAELLSRGADALGTGPSNWTPRALAQHFGHKYVLHILRQVKGCREGAASSAMTPIPGPLIKPFPENEPWLFPFAESQGWCYDVHHPSLVFGHRDGSWLYQQSRLLPPAWEVHLSDNKDCYRPYFINHTTRKTSFNDPRGEFYQAFQIPEKDAIPWPYTLSTC</sequence>
<dbReference type="PANTHER" id="PTHR10039">
    <property type="entry name" value="AMELOGENIN"/>
    <property type="match status" value="1"/>
</dbReference>
<evidence type="ECO:0000256" key="4">
    <source>
        <dbReference type="SAM" id="MobiDB-lite"/>
    </source>
</evidence>
<dbReference type="Pfam" id="PF17100">
    <property type="entry name" value="NACHT_N"/>
    <property type="match status" value="1"/>
</dbReference>
<dbReference type="Gene3D" id="2.20.70.10">
    <property type="match status" value="1"/>
</dbReference>
<dbReference type="SMART" id="SM00248">
    <property type="entry name" value="ANK"/>
    <property type="match status" value="7"/>
</dbReference>
<dbReference type="Gene3D" id="3.40.50.300">
    <property type="entry name" value="P-loop containing nucleotide triphosphate hydrolases"/>
    <property type="match status" value="1"/>
</dbReference>
<dbReference type="InterPro" id="IPR027417">
    <property type="entry name" value="P-loop_NTPase"/>
</dbReference>
<dbReference type="Proteomes" id="UP000054342">
    <property type="component" value="Unassembled WGS sequence"/>
</dbReference>
<keyword evidence="1" id="KW-0677">Repeat</keyword>
<evidence type="ECO:0000256" key="2">
    <source>
        <dbReference type="PROSITE-ProRule" id="PRU00023"/>
    </source>
</evidence>
<dbReference type="InterPro" id="IPR031359">
    <property type="entry name" value="NACHT_N"/>
</dbReference>
<feature type="region of interest" description="Disordered" evidence="4">
    <location>
        <begin position="1"/>
        <end position="81"/>
    </location>
</feature>
<dbReference type="PROSITE" id="PS50088">
    <property type="entry name" value="ANK_REPEAT"/>
    <property type="match status" value="3"/>
</dbReference>
<dbReference type="InterPro" id="IPR001202">
    <property type="entry name" value="WW_dom"/>
</dbReference>
<dbReference type="InterPro" id="IPR036770">
    <property type="entry name" value="Ankyrin_rpt-contain_sf"/>
</dbReference>
<dbReference type="SUPFAM" id="SSF51045">
    <property type="entry name" value="WW domain"/>
    <property type="match status" value="1"/>
</dbReference>
<feature type="compositionally biased region" description="Basic residues" evidence="4">
    <location>
        <begin position="1"/>
        <end position="12"/>
    </location>
</feature>
<accession>A0A0D2ES36</accession>
<dbReference type="EMBL" id="KN847319">
    <property type="protein sequence ID" value="KIW57540.1"/>
    <property type="molecule type" value="Genomic_DNA"/>
</dbReference>
<evidence type="ECO:0000256" key="3">
    <source>
        <dbReference type="SAM" id="Coils"/>
    </source>
</evidence>
<dbReference type="Pfam" id="PF12796">
    <property type="entry name" value="Ank_2"/>
    <property type="match status" value="3"/>
</dbReference>
<feature type="compositionally biased region" description="Basic and acidic residues" evidence="4">
    <location>
        <begin position="14"/>
        <end position="29"/>
    </location>
</feature>
<dbReference type="HOGENOM" id="CLU_256718_0_0_1"/>
<dbReference type="PANTHER" id="PTHR10039:SF15">
    <property type="entry name" value="NACHT DOMAIN-CONTAINING PROTEIN"/>
    <property type="match status" value="1"/>
</dbReference>
<keyword evidence="7" id="KW-1185">Reference proteome</keyword>
<evidence type="ECO:0000313" key="7">
    <source>
        <dbReference type="Proteomes" id="UP000054342"/>
    </source>
</evidence>